<sequence>MNTLKIFLYIELIFLAVIFCNCYKYSCQHFLKFFNKKCYLLLSITEESYRSAFTCLIPKNLRYNLQRQTVVDRFQNVGQLTNTNSLLKKSLTQKDLRCIAAAFNYKSKRLSGVWILQSQTAVKNYGRRCIITKNRKKICSQDAPILRLSWSDFTRNLAHNKHYMRRMKCLNTCSNFN</sequence>
<protein>
    <submittedName>
        <fullName evidence="2">Uncharacterized protein</fullName>
    </submittedName>
</protein>
<dbReference type="WBParaSite" id="SVE_0854300.1">
    <property type="protein sequence ID" value="SVE_0854300.1"/>
    <property type="gene ID" value="SVE_0854300"/>
</dbReference>
<evidence type="ECO:0000313" key="1">
    <source>
        <dbReference type="Proteomes" id="UP000035680"/>
    </source>
</evidence>
<name>A0A0K0FI25_STRVS</name>
<proteinExistence type="predicted"/>
<organism evidence="1 2">
    <name type="scientific">Strongyloides venezuelensis</name>
    <name type="common">Threadworm</name>
    <dbReference type="NCBI Taxonomy" id="75913"/>
    <lineage>
        <taxon>Eukaryota</taxon>
        <taxon>Metazoa</taxon>
        <taxon>Ecdysozoa</taxon>
        <taxon>Nematoda</taxon>
        <taxon>Chromadorea</taxon>
        <taxon>Rhabditida</taxon>
        <taxon>Tylenchina</taxon>
        <taxon>Panagrolaimomorpha</taxon>
        <taxon>Strongyloidoidea</taxon>
        <taxon>Strongyloididae</taxon>
        <taxon>Strongyloides</taxon>
    </lineage>
</organism>
<accession>A0A0K0FI25</accession>
<reference evidence="2" key="2">
    <citation type="submission" date="2015-08" db="UniProtKB">
        <authorList>
            <consortium name="WormBaseParasite"/>
        </authorList>
    </citation>
    <scope>IDENTIFICATION</scope>
</reference>
<dbReference type="Proteomes" id="UP000035680">
    <property type="component" value="Unassembled WGS sequence"/>
</dbReference>
<evidence type="ECO:0000313" key="2">
    <source>
        <dbReference type="WBParaSite" id="SVE_0854300.1"/>
    </source>
</evidence>
<reference evidence="1" key="1">
    <citation type="submission" date="2014-07" db="EMBL/GenBank/DDBJ databases">
        <authorList>
            <person name="Martin A.A"/>
            <person name="De Silva N."/>
        </authorList>
    </citation>
    <scope>NUCLEOTIDE SEQUENCE</scope>
</reference>
<dbReference type="AlphaFoldDB" id="A0A0K0FI25"/>
<keyword evidence="1" id="KW-1185">Reference proteome</keyword>